<dbReference type="PANTHER" id="PTHR32278">
    <property type="entry name" value="F-BOX DOMAIN-CONTAINING PROTEIN"/>
    <property type="match status" value="1"/>
</dbReference>
<evidence type="ECO:0000259" key="1">
    <source>
        <dbReference type="PROSITE" id="PS50181"/>
    </source>
</evidence>
<gene>
    <name evidence="2" type="ORF">M0R45_027917</name>
</gene>
<dbReference type="CDD" id="cd22162">
    <property type="entry name" value="F-box_AtSKIP3-like"/>
    <property type="match status" value="1"/>
</dbReference>
<dbReference type="SMART" id="SM00256">
    <property type="entry name" value="FBOX"/>
    <property type="match status" value="1"/>
</dbReference>
<name>A0AAW1W409_RUBAR</name>
<dbReference type="EMBL" id="JBEDUW010000006">
    <property type="protein sequence ID" value="KAK9919313.1"/>
    <property type="molecule type" value="Genomic_DNA"/>
</dbReference>
<evidence type="ECO:0000313" key="3">
    <source>
        <dbReference type="Proteomes" id="UP001457282"/>
    </source>
</evidence>
<dbReference type="InterPro" id="IPR001810">
    <property type="entry name" value="F-box_dom"/>
</dbReference>
<dbReference type="AlphaFoldDB" id="A0AAW1W409"/>
<accession>A0AAW1W409</accession>
<dbReference type="Pfam" id="PF14299">
    <property type="entry name" value="PP2"/>
    <property type="match status" value="1"/>
</dbReference>
<proteinExistence type="predicted"/>
<reference evidence="2 3" key="1">
    <citation type="journal article" date="2023" name="G3 (Bethesda)">
        <title>A chromosome-length genome assembly and annotation of blackberry (Rubus argutus, cv. 'Hillquist').</title>
        <authorList>
            <person name="Bruna T."/>
            <person name="Aryal R."/>
            <person name="Dudchenko O."/>
            <person name="Sargent D.J."/>
            <person name="Mead D."/>
            <person name="Buti M."/>
            <person name="Cavallini A."/>
            <person name="Hytonen T."/>
            <person name="Andres J."/>
            <person name="Pham M."/>
            <person name="Weisz D."/>
            <person name="Mascagni F."/>
            <person name="Usai G."/>
            <person name="Natali L."/>
            <person name="Bassil N."/>
            <person name="Fernandez G.E."/>
            <person name="Lomsadze A."/>
            <person name="Armour M."/>
            <person name="Olukolu B."/>
            <person name="Poorten T."/>
            <person name="Britton C."/>
            <person name="Davik J."/>
            <person name="Ashrafi H."/>
            <person name="Aiden E.L."/>
            <person name="Borodovsky M."/>
            <person name="Worthington M."/>
        </authorList>
    </citation>
    <scope>NUCLEOTIDE SEQUENCE [LARGE SCALE GENOMIC DNA]</scope>
    <source>
        <strain evidence="2">PI 553951</strain>
    </source>
</reference>
<comment type="caution">
    <text evidence="2">The sequence shown here is derived from an EMBL/GenBank/DDBJ whole genome shotgun (WGS) entry which is preliminary data.</text>
</comment>
<protein>
    <recommendedName>
        <fullName evidence="1">F-box domain-containing protein</fullName>
    </recommendedName>
</protein>
<organism evidence="2 3">
    <name type="scientific">Rubus argutus</name>
    <name type="common">Southern blackberry</name>
    <dbReference type="NCBI Taxonomy" id="59490"/>
    <lineage>
        <taxon>Eukaryota</taxon>
        <taxon>Viridiplantae</taxon>
        <taxon>Streptophyta</taxon>
        <taxon>Embryophyta</taxon>
        <taxon>Tracheophyta</taxon>
        <taxon>Spermatophyta</taxon>
        <taxon>Magnoliopsida</taxon>
        <taxon>eudicotyledons</taxon>
        <taxon>Gunneridae</taxon>
        <taxon>Pentapetalae</taxon>
        <taxon>rosids</taxon>
        <taxon>fabids</taxon>
        <taxon>Rosales</taxon>
        <taxon>Rosaceae</taxon>
        <taxon>Rosoideae</taxon>
        <taxon>Rosoideae incertae sedis</taxon>
        <taxon>Rubus</taxon>
    </lineage>
</organism>
<dbReference type="InterPro" id="IPR036047">
    <property type="entry name" value="F-box-like_dom_sf"/>
</dbReference>
<evidence type="ECO:0000313" key="2">
    <source>
        <dbReference type="EMBL" id="KAK9919313.1"/>
    </source>
</evidence>
<dbReference type="PROSITE" id="PS50181">
    <property type="entry name" value="FBOX"/>
    <property type="match status" value="1"/>
</dbReference>
<dbReference type="Pfam" id="PF00646">
    <property type="entry name" value="F-box"/>
    <property type="match status" value="1"/>
</dbReference>
<dbReference type="Gene3D" id="1.20.1280.50">
    <property type="match status" value="1"/>
</dbReference>
<sequence>MPTQTHETMKDRTRRTRHAAVNKMSTNEEEIIPCGTVTATATAVLDLQALPEACIASVISLTTPPDACRLSSVSRTFRSASESDAVWSKFLPPEIPAIPSHSARHTLKCRSKSKEFYLALCDHPVLIDEGKLSFSLDKWSGKKCYMVSARDLVIVWADTPNYWKWISVPESRFKEVAELVGVCWLEIRGKINTRLLSPSTMYKAYLVFKSTAAAYGFEDQPAEVSVGLVGGGEPTKQNVFLDAERGRTRSYQIVPRRVGIFYRSRILGLQASQTREIDDKQYPKERADGWLEIELGEFFCEGGEDGELEMTCLETSGGQWKGGLIVQGIEVRPKRKS</sequence>
<dbReference type="InterPro" id="IPR025886">
    <property type="entry name" value="PP2-like"/>
</dbReference>
<keyword evidence="3" id="KW-1185">Reference proteome</keyword>
<dbReference type="Proteomes" id="UP001457282">
    <property type="component" value="Unassembled WGS sequence"/>
</dbReference>
<feature type="domain" description="F-box" evidence="1">
    <location>
        <begin position="44"/>
        <end position="90"/>
    </location>
</feature>
<dbReference type="PANTHER" id="PTHR32278:SF111">
    <property type="entry name" value="F-BOX PROTEIN PP2-B12-RELATED"/>
    <property type="match status" value="1"/>
</dbReference>
<dbReference type="SUPFAM" id="SSF81383">
    <property type="entry name" value="F-box domain"/>
    <property type="match status" value="1"/>
</dbReference>